<feature type="compositionally biased region" description="Polar residues" evidence="1">
    <location>
        <begin position="378"/>
        <end position="394"/>
    </location>
</feature>
<feature type="domain" description="Trs120/TRAPPC9 first Ig-like" evidence="2">
    <location>
        <begin position="104"/>
        <end position="202"/>
    </location>
</feature>
<dbReference type="GO" id="GO:0005802">
    <property type="term" value="C:trans-Golgi network"/>
    <property type="evidence" value="ECO:0007669"/>
    <property type="project" value="TreeGrafter"/>
</dbReference>
<feature type="region of interest" description="Disordered" evidence="1">
    <location>
        <begin position="375"/>
        <end position="396"/>
    </location>
</feature>
<proteinExistence type="predicted"/>
<evidence type="ECO:0000259" key="2">
    <source>
        <dbReference type="Pfam" id="PF26254"/>
    </source>
</evidence>
<dbReference type="InterPro" id="IPR013935">
    <property type="entry name" value="Trs120_TRAPPC9"/>
</dbReference>
<dbReference type="Pfam" id="PF26254">
    <property type="entry name" value="Ig_TRAPPC9-Trs120_1st"/>
    <property type="match status" value="1"/>
</dbReference>
<evidence type="ECO:0000313" key="3">
    <source>
        <dbReference type="Proteomes" id="UP000887574"/>
    </source>
</evidence>
<dbReference type="Proteomes" id="UP000887574">
    <property type="component" value="Unplaced"/>
</dbReference>
<accession>A0A915DLN1</accession>
<dbReference type="InterPro" id="IPR058565">
    <property type="entry name" value="Ig_TRAPPC9_Trs120_1st"/>
</dbReference>
<reference evidence="4" key="1">
    <citation type="submission" date="2022-11" db="UniProtKB">
        <authorList>
            <consortium name="WormBaseParasite"/>
        </authorList>
    </citation>
    <scope>IDENTIFICATION</scope>
</reference>
<evidence type="ECO:0000313" key="4">
    <source>
        <dbReference type="WBParaSite" id="jg20677"/>
    </source>
</evidence>
<dbReference type="AlphaFoldDB" id="A0A915DLN1"/>
<name>A0A915DLN1_9BILA</name>
<organism evidence="3 4">
    <name type="scientific">Ditylenchus dipsaci</name>
    <dbReference type="NCBI Taxonomy" id="166011"/>
    <lineage>
        <taxon>Eukaryota</taxon>
        <taxon>Metazoa</taxon>
        <taxon>Ecdysozoa</taxon>
        <taxon>Nematoda</taxon>
        <taxon>Chromadorea</taxon>
        <taxon>Rhabditida</taxon>
        <taxon>Tylenchina</taxon>
        <taxon>Tylenchomorpha</taxon>
        <taxon>Sphaerularioidea</taxon>
        <taxon>Anguinidae</taxon>
        <taxon>Anguininae</taxon>
        <taxon>Ditylenchus</taxon>
    </lineage>
</organism>
<evidence type="ECO:0000256" key="1">
    <source>
        <dbReference type="SAM" id="MobiDB-lite"/>
    </source>
</evidence>
<sequence>MSAFRAEFFDAAIRHLCFILQNYYDNLDKGVALNMIEELNKMVSLRRDKVHCLAQPIVLDHYEIMLPPLQFTRFPTLSNCKVTALPAHLAPNVIDPADLASKIFIYSPFQDRDKERGVYWVVDCACEVSICVRNPLPIELEVRNLALITEGCKFDAMPVRLNLPSCYGSVLDPASTSTIKLLGVPRSSGLLKLTGYSCEVLGVKNVCAFRDQHQSTPNQSHLSSLSGQPGIFKVERSPTVEDSIEAIAEATVFRVKPSTTLFSCLTRAREFQSNVLLDFPDINELNESARRTFQPEVYDIKPLERREIRIRIFGIDLQPLQLLLDSMANMWGGGHKPFHPPPPTAQPSITSMGEEHRVYVRRATSMSLNEGSVCSLDTIPQSKTEAQQSRSNSPKRLAGIPILSAPALLMAGTGDHGSRKESSVGLLEEEDPAAGHDLIPYTGRLLSADFVFTYTADATGPNGEQYERVAKLPLAIAIVPAVNVSDWHILSGDSPTSRYVVVDVCNLTDMDAELTYGDNRMIWVQPKEICRVPLLCPCCTDIQSSAFASAAQLASHMMQMREIEGLRRTLERHVSRHLDIRWTIPALKLEGSVPVGSLLSSVSFLKQLVIPAMSLSIRVNNAPYVSEDDVAVGIGELVSLQILLLVSLKCKKALNGQLSLRCFQDLQNGLPIIDRSEHLVVCGPSRIPFSIQPTSITTQQPCSDKPEQMGRWETAFNLVFRYEGVHKIRPEITGLGGSTLNLSDEDDIFLPTVSFNVITKVL</sequence>
<dbReference type="WBParaSite" id="jg20677">
    <property type="protein sequence ID" value="jg20677"/>
    <property type="gene ID" value="jg20677"/>
</dbReference>
<dbReference type="PANTHER" id="PTHR21512:SF5">
    <property type="entry name" value="TRAFFICKING PROTEIN PARTICLE COMPLEX SUBUNIT 9"/>
    <property type="match status" value="1"/>
</dbReference>
<dbReference type="PANTHER" id="PTHR21512">
    <property type="entry name" value="TRAFFICKING PROTEIN PARTICLE COMPLEX SUBUNIT 9"/>
    <property type="match status" value="1"/>
</dbReference>
<keyword evidence="3" id="KW-1185">Reference proteome</keyword>
<protein>
    <recommendedName>
        <fullName evidence="2">Trs120/TRAPPC9 first Ig-like domain-containing protein</fullName>
    </recommendedName>
</protein>